<dbReference type="PROSITE" id="PS50893">
    <property type="entry name" value="ABC_TRANSPORTER_2"/>
    <property type="match status" value="2"/>
</dbReference>
<feature type="region of interest" description="Disordered" evidence="5">
    <location>
        <begin position="279"/>
        <end position="303"/>
    </location>
</feature>
<accession>A0ABS4WG06</accession>
<evidence type="ECO:0000256" key="5">
    <source>
        <dbReference type="SAM" id="MobiDB-lite"/>
    </source>
</evidence>
<dbReference type="NCBIfam" id="NF007739">
    <property type="entry name" value="PRK10419.1"/>
    <property type="match status" value="2"/>
</dbReference>
<dbReference type="RefSeq" id="WP_209908420.1">
    <property type="nucleotide sequence ID" value="NZ_BAAAMI010000008.1"/>
</dbReference>
<evidence type="ECO:0000313" key="7">
    <source>
        <dbReference type="EMBL" id="MBP2375133.1"/>
    </source>
</evidence>
<feature type="domain" description="ABC transporter" evidence="6">
    <location>
        <begin position="308"/>
        <end position="556"/>
    </location>
</feature>
<evidence type="ECO:0000256" key="3">
    <source>
        <dbReference type="ARBA" id="ARBA00022741"/>
    </source>
</evidence>
<sequence length="603" mass="63644">MSIDTPLAGGLEPVAAIGDAVTVEQLSISYRAGRELVPVATEVSFTIAEGQTFGLVGESGSGKSTVARTLLAQLRAGSQVTGGQVRVAGQDVFGLDPARLRALRGGTVALVAQNAGQSLTPSMRVGTQIHEAMTSHGLRASRADVLRALDQVRLPNVKDLARRYPHELSGGQQQRVGIAMAIAARPSVLVLDEPTTALDVVTQAAVLRLIKDLSRELQTATLIVSHDLGVVSGMADHVAVMRAGRILESRPTAELFTAPGHEYTRQLLSDVPTLGARSRTASVAPAAGAGQEPEPPADTRNRGSDVLLSCENVSISYHASGPPAVDSVDLEIRRGETLAIVGESGSGKSTLAWSLAGLAAPSSGTMRVHGDSVTGTGGDLARPVARRSRELRQMVQLIFQNADTSLNPRRTIAAAIRRPLRLFGTVARAEERRRVEELLTEVGLPASFGKRLPAQLSGGQRQRVGIARALAAAPELIIADEITTALDVSVQADILELLSGLQESHGLSTLFISHDLAVVADVADRVMVMKNGRVVEIGDVADVFSGPNHPYTASLLDAVLEPGVLELPQSPAEEQTWIDDNPGGWFEPSPGHLIRKWKGTGNR</sequence>
<evidence type="ECO:0000256" key="1">
    <source>
        <dbReference type="ARBA" id="ARBA00005417"/>
    </source>
</evidence>
<dbReference type="Gene3D" id="3.40.50.300">
    <property type="entry name" value="P-loop containing nucleotide triphosphate hydrolases"/>
    <property type="match status" value="2"/>
</dbReference>
<reference evidence="7 8" key="1">
    <citation type="submission" date="2021-03" db="EMBL/GenBank/DDBJ databases">
        <title>Sequencing the genomes of 1000 actinobacteria strains.</title>
        <authorList>
            <person name="Klenk H.-P."/>
        </authorList>
    </citation>
    <scope>NUCLEOTIDE SEQUENCE [LARGE SCALE GENOMIC DNA]</scope>
    <source>
        <strain evidence="7 8">DSM 15454</strain>
    </source>
</reference>
<evidence type="ECO:0000256" key="2">
    <source>
        <dbReference type="ARBA" id="ARBA00022448"/>
    </source>
</evidence>
<dbReference type="InterPro" id="IPR050319">
    <property type="entry name" value="ABC_transp_ATP-bind"/>
</dbReference>
<dbReference type="GO" id="GO:0005524">
    <property type="term" value="F:ATP binding"/>
    <property type="evidence" value="ECO:0007669"/>
    <property type="project" value="UniProtKB-KW"/>
</dbReference>
<gene>
    <name evidence="7" type="ORF">JOF46_003045</name>
</gene>
<name>A0ABS4WG06_9MICC</name>
<comment type="caution">
    <text evidence="7">The sequence shown here is derived from an EMBL/GenBank/DDBJ whole genome shotgun (WGS) entry which is preliminary data.</text>
</comment>
<dbReference type="CDD" id="cd03257">
    <property type="entry name" value="ABC_NikE_OppD_transporters"/>
    <property type="match status" value="2"/>
</dbReference>
<keyword evidence="4 7" id="KW-0067">ATP-binding</keyword>
<evidence type="ECO:0000256" key="4">
    <source>
        <dbReference type="ARBA" id="ARBA00022840"/>
    </source>
</evidence>
<dbReference type="InterPro" id="IPR017871">
    <property type="entry name" value="ABC_transporter-like_CS"/>
</dbReference>
<comment type="similarity">
    <text evidence="1">Belongs to the ABC transporter superfamily.</text>
</comment>
<dbReference type="InterPro" id="IPR013563">
    <property type="entry name" value="Oligopep_ABC_C"/>
</dbReference>
<protein>
    <submittedName>
        <fullName evidence="7">Peptide/nickel transport system ATP-binding protein</fullName>
    </submittedName>
</protein>
<dbReference type="InterPro" id="IPR003439">
    <property type="entry name" value="ABC_transporter-like_ATP-bd"/>
</dbReference>
<dbReference type="NCBIfam" id="NF008453">
    <property type="entry name" value="PRK11308.1"/>
    <property type="match status" value="2"/>
</dbReference>
<keyword evidence="3" id="KW-0547">Nucleotide-binding</keyword>
<dbReference type="Proteomes" id="UP000766570">
    <property type="component" value="Unassembled WGS sequence"/>
</dbReference>
<dbReference type="SUPFAM" id="SSF52540">
    <property type="entry name" value="P-loop containing nucleoside triphosphate hydrolases"/>
    <property type="match status" value="2"/>
</dbReference>
<evidence type="ECO:0000259" key="6">
    <source>
        <dbReference type="PROSITE" id="PS50893"/>
    </source>
</evidence>
<dbReference type="Pfam" id="PF08352">
    <property type="entry name" value="oligo_HPY"/>
    <property type="match status" value="2"/>
</dbReference>
<dbReference type="PANTHER" id="PTHR43776">
    <property type="entry name" value="TRANSPORT ATP-BINDING PROTEIN"/>
    <property type="match status" value="1"/>
</dbReference>
<dbReference type="Pfam" id="PF00005">
    <property type="entry name" value="ABC_tran"/>
    <property type="match status" value="2"/>
</dbReference>
<feature type="domain" description="ABC transporter" evidence="6">
    <location>
        <begin position="23"/>
        <end position="268"/>
    </location>
</feature>
<dbReference type="SMART" id="SM00382">
    <property type="entry name" value="AAA"/>
    <property type="match status" value="2"/>
</dbReference>
<dbReference type="EMBL" id="JAGIOE010000001">
    <property type="protein sequence ID" value="MBP2375133.1"/>
    <property type="molecule type" value="Genomic_DNA"/>
</dbReference>
<organism evidence="7 8">
    <name type="scientific">Paeniglutamicibacter psychrophenolicus</name>
    <dbReference type="NCBI Taxonomy" id="257454"/>
    <lineage>
        <taxon>Bacteria</taxon>
        <taxon>Bacillati</taxon>
        <taxon>Actinomycetota</taxon>
        <taxon>Actinomycetes</taxon>
        <taxon>Micrococcales</taxon>
        <taxon>Micrococcaceae</taxon>
        <taxon>Paeniglutamicibacter</taxon>
    </lineage>
</organism>
<dbReference type="PANTHER" id="PTHR43776:SF7">
    <property type="entry name" value="D,D-DIPEPTIDE TRANSPORT ATP-BINDING PROTEIN DDPF-RELATED"/>
    <property type="match status" value="1"/>
</dbReference>
<dbReference type="InterPro" id="IPR003593">
    <property type="entry name" value="AAA+_ATPase"/>
</dbReference>
<dbReference type="PROSITE" id="PS00211">
    <property type="entry name" value="ABC_TRANSPORTER_1"/>
    <property type="match status" value="2"/>
</dbReference>
<keyword evidence="2" id="KW-0813">Transport</keyword>
<dbReference type="InterPro" id="IPR027417">
    <property type="entry name" value="P-loop_NTPase"/>
</dbReference>
<proteinExistence type="inferred from homology"/>
<keyword evidence="8" id="KW-1185">Reference proteome</keyword>
<evidence type="ECO:0000313" key="8">
    <source>
        <dbReference type="Proteomes" id="UP000766570"/>
    </source>
</evidence>